<comment type="catalytic activity">
    <reaction evidence="12">
        <text>D-ribose + ATP = D-ribose 5-phosphate + ADP + H(+)</text>
        <dbReference type="Rhea" id="RHEA:13697"/>
        <dbReference type="ChEBI" id="CHEBI:15378"/>
        <dbReference type="ChEBI" id="CHEBI:30616"/>
        <dbReference type="ChEBI" id="CHEBI:47013"/>
        <dbReference type="ChEBI" id="CHEBI:78346"/>
        <dbReference type="ChEBI" id="CHEBI:456216"/>
        <dbReference type="EC" id="2.7.1.15"/>
    </reaction>
</comment>
<dbReference type="HOGENOM" id="CLU_027634_2_2_9"/>
<feature type="binding site" evidence="12">
    <location>
        <position position="241"/>
    </location>
    <ligand>
        <name>K(+)</name>
        <dbReference type="ChEBI" id="CHEBI:29103"/>
    </ligand>
</feature>
<dbReference type="PRINTS" id="PR00990">
    <property type="entry name" value="RIBOKINASE"/>
</dbReference>
<feature type="binding site" evidence="12">
    <location>
        <position position="278"/>
    </location>
    <ligand>
        <name>K(+)</name>
        <dbReference type="ChEBI" id="CHEBI:29103"/>
    </ligand>
</feature>
<organism evidence="14 15">
    <name type="scientific">Bacillus methanolicus (strain MGA3 / ATCC 53907)</name>
    <dbReference type="NCBI Taxonomy" id="796606"/>
    <lineage>
        <taxon>Bacteria</taxon>
        <taxon>Bacillati</taxon>
        <taxon>Bacillota</taxon>
        <taxon>Bacilli</taxon>
        <taxon>Bacillales</taxon>
        <taxon>Bacillaceae</taxon>
        <taxon>Bacillus</taxon>
    </lineage>
</organism>
<evidence type="ECO:0000256" key="5">
    <source>
        <dbReference type="ARBA" id="ARBA00022723"/>
    </source>
</evidence>
<feature type="binding site" evidence="12">
    <location>
        <position position="269"/>
    </location>
    <ligand>
        <name>ATP</name>
        <dbReference type="ChEBI" id="CHEBI:30616"/>
    </ligand>
</feature>
<gene>
    <name evidence="12 14" type="primary">rbsK</name>
    <name evidence="14" type="ORF">BMMGA3_08920</name>
</gene>
<comment type="subcellular location">
    <subcellularLocation>
        <location evidence="12">Cytoplasm</location>
    </subcellularLocation>
</comment>
<feature type="binding site" evidence="12">
    <location>
        <begin position="214"/>
        <end position="219"/>
    </location>
    <ligand>
        <name>ATP</name>
        <dbReference type="ChEBI" id="CHEBI:30616"/>
    </ligand>
</feature>
<comment type="activity regulation">
    <text evidence="12">Activated by a monovalent cation that binds near, but not in, the active site. The most likely occupant of the site in vivo is potassium. Ion binding induces a conformational change that may alter substrate affinity.</text>
</comment>
<feature type="binding site" evidence="12">
    <location>
        <begin position="41"/>
        <end position="45"/>
    </location>
    <ligand>
        <name>substrate</name>
    </ligand>
</feature>
<evidence type="ECO:0000259" key="13">
    <source>
        <dbReference type="Pfam" id="PF00294"/>
    </source>
</evidence>
<keyword evidence="8 12" id="KW-0067">ATP-binding</keyword>
<dbReference type="EMBL" id="CP007739">
    <property type="protein sequence ID" value="AIE60184.1"/>
    <property type="molecule type" value="Genomic_DNA"/>
</dbReference>
<comment type="cofactor">
    <cofactor evidence="12">
        <name>Mg(2+)</name>
        <dbReference type="ChEBI" id="CHEBI:18420"/>
    </cofactor>
    <text evidence="12">Requires a divalent cation, most likely magnesium in vivo, as an electrophilic catalyst to aid phosphoryl group transfer. It is the chelate of the metal and the nucleotide that is the actual substrate.</text>
</comment>
<dbReference type="InterPro" id="IPR029056">
    <property type="entry name" value="Ribokinase-like"/>
</dbReference>
<evidence type="ECO:0000256" key="12">
    <source>
        <dbReference type="HAMAP-Rule" id="MF_01987"/>
    </source>
</evidence>
<feature type="binding site" evidence="12">
    <location>
        <begin position="244"/>
        <end position="245"/>
    </location>
    <ligand>
        <name>ATP</name>
        <dbReference type="ChEBI" id="CHEBI:30616"/>
    </ligand>
</feature>
<dbReference type="PANTHER" id="PTHR10584">
    <property type="entry name" value="SUGAR KINASE"/>
    <property type="match status" value="1"/>
</dbReference>
<dbReference type="InterPro" id="IPR002173">
    <property type="entry name" value="Carboh/pur_kinase_PfkB_CS"/>
</dbReference>
<dbReference type="PROSITE" id="PS00584">
    <property type="entry name" value="PFKB_KINASES_2"/>
    <property type="match status" value="1"/>
</dbReference>
<dbReference type="InterPro" id="IPR011611">
    <property type="entry name" value="PfkB_dom"/>
</dbReference>
<keyword evidence="7 12" id="KW-0418">Kinase</keyword>
<dbReference type="GO" id="GO:0004747">
    <property type="term" value="F:ribokinase activity"/>
    <property type="evidence" value="ECO:0007669"/>
    <property type="project" value="UniProtKB-UniRule"/>
</dbReference>
<evidence type="ECO:0000256" key="9">
    <source>
        <dbReference type="ARBA" id="ARBA00022842"/>
    </source>
</evidence>
<keyword evidence="6 12" id="KW-0547">Nucleotide-binding</keyword>
<comment type="subunit">
    <text evidence="12">Homodimer.</text>
</comment>
<accession>I3E8U8</accession>
<dbReference type="SUPFAM" id="SSF53613">
    <property type="entry name" value="Ribokinase-like"/>
    <property type="match status" value="1"/>
</dbReference>
<dbReference type="UniPathway" id="UPA00916">
    <property type="reaction ID" value="UER00889"/>
</dbReference>
<keyword evidence="15" id="KW-1185">Reference proteome</keyword>
<dbReference type="InterPro" id="IPR002139">
    <property type="entry name" value="Ribo/fructo_kinase"/>
</dbReference>
<dbReference type="NCBIfam" id="TIGR02152">
    <property type="entry name" value="D_ribokin_bact"/>
    <property type="match status" value="1"/>
</dbReference>
<reference evidence="14 15" key="1">
    <citation type="journal article" date="2015" name="BMC Genomics">
        <title>Transcriptome analysis of thermophilic methylotrophic Bacillus methanolicus MGA3 using RNA-sequencing provides detailed insights into its previously uncharted transcriptional landscape.</title>
        <authorList>
            <person name="Irla M."/>
            <person name="Neshat A."/>
            <person name="Brautaset T."/>
            <person name="Ruckert C."/>
            <person name="Kalinowski J."/>
            <person name="Wendisch V.F."/>
        </authorList>
    </citation>
    <scope>NUCLEOTIDE SEQUENCE [LARGE SCALE GENOMIC DNA]</scope>
    <source>
        <strain evidence="15">MGA3 / ATCC 53907</strain>
    </source>
</reference>
<dbReference type="OrthoDB" id="9775849at2"/>
<dbReference type="PANTHER" id="PTHR10584:SF166">
    <property type="entry name" value="RIBOKINASE"/>
    <property type="match status" value="1"/>
</dbReference>
<dbReference type="GO" id="GO:0005829">
    <property type="term" value="C:cytosol"/>
    <property type="evidence" value="ECO:0007669"/>
    <property type="project" value="TreeGrafter"/>
</dbReference>
<feature type="binding site" evidence="12">
    <location>
        <position position="141"/>
    </location>
    <ligand>
        <name>substrate</name>
    </ligand>
</feature>
<evidence type="ECO:0000313" key="14">
    <source>
        <dbReference type="EMBL" id="AIE60184.1"/>
    </source>
</evidence>
<evidence type="ECO:0000256" key="6">
    <source>
        <dbReference type="ARBA" id="ARBA00022741"/>
    </source>
</evidence>
<comment type="similarity">
    <text evidence="12">Belongs to the carbohydrate kinase PfkB family. Ribokinase subfamily.</text>
</comment>
<feature type="active site" description="Proton acceptor" evidence="12">
    <location>
        <position position="245"/>
    </location>
</feature>
<keyword evidence="11 12" id="KW-0119">Carbohydrate metabolism</keyword>
<dbReference type="HAMAP" id="MF_01987">
    <property type="entry name" value="Ribokinase"/>
    <property type="match status" value="1"/>
</dbReference>
<keyword evidence="4 12" id="KW-0808">Transferase</keyword>
<evidence type="ECO:0000256" key="11">
    <source>
        <dbReference type="ARBA" id="ARBA00023277"/>
    </source>
</evidence>
<dbReference type="eggNOG" id="COG0524">
    <property type="taxonomic scope" value="Bacteria"/>
</dbReference>
<dbReference type="AlphaFoldDB" id="I3E8U8"/>
<keyword evidence="5 12" id="KW-0479">Metal-binding</keyword>
<dbReference type="STRING" id="796606.BMMGA3_08920"/>
<dbReference type="KEGG" id="bmet:BMMGA3_08920"/>
<dbReference type="InterPro" id="IPR011877">
    <property type="entry name" value="Ribokinase"/>
</dbReference>
<dbReference type="GO" id="GO:0005524">
    <property type="term" value="F:ATP binding"/>
    <property type="evidence" value="ECO:0007669"/>
    <property type="project" value="UniProtKB-UniRule"/>
</dbReference>
<feature type="binding site" evidence="12">
    <location>
        <position position="245"/>
    </location>
    <ligand>
        <name>substrate</name>
    </ligand>
</feature>
<feature type="domain" description="Carbohydrate kinase PfkB" evidence="13">
    <location>
        <begin position="4"/>
        <end position="287"/>
    </location>
</feature>
<feature type="binding site" evidence="12">
    <location>
        <position position="185"/>
    </location>
    <ligand>
        <name>ATP</name>
        <dbReference type="ChEBI" id="CHEBI:30616"/>
    </ligand>
</feature>
<comment type="function">
    <text evidence="12">Catalyzes the phosphorylation of ribose at O-5 in a reaction requiring ATP and magnesium. The resulting D-ribose-5-phosphate can then be used either for sythesis of nucleotides, histidine, and tryptophan, or as a component of the pentose phosphate pathway.</text>
</comment>
<protein>
    <recommendedName>
        <fullName evidence="3 12">Ribokinase</fullName>
        <shortName evidence="12">RK</shortName>
        <ecNumber evidence="2 12">2.7.1.15</ecNumber>
    </recommendedName>
</protein>
<feature type="binding site" evidence="12">
    <location>
        <begin position="13"/>
        <end position="15"/>
    </location>
    <ligand>
        <name>substrate</name>
    </ligand>
</feature>
<dbReference type="Pfam" id="PF00294">
    <property type="entry name" value="PfkB"/>
    <property type="match status" value="1"/>
</dbReference>
<evidence type="ECO:0000256" key="4">
    <source>
        <dbReference type="ARBA" id="ARBA00022679"/>
    </source>
</evidence>
<keyword evidence="12" id="KW-0963">Cytoplasm</keyword>
<dbReference type="Gene3D" id="3.40.1190.20">
    <property type="match status" value="1"/>
</dbReference>
<name>I3E8U8_BACMM</name>
<comment type="pathway">
    <text evidence="12">Carbohydrate metabolism; D-ribose degradation; D-ribose 5-phosphate from beta-D-ribopyranose: step 2/2.</text>
</comment>
<proteinExistence type="inferred from homology"/>
<evidence type="ECO:0000256" key="8">
    <source>
        <dbReference type="ARBA" id="ARBA00022840"/>
    </source>
</evidence>
<feature type="binding site" evidence="12">
    <location>
        <position position="280"/>
    </location>
    <ligand>
        <name>K(+)</name>
        <dbReference type="ChEBI" id="CHEBI:29103"/>
    </ligand>
</feature>
<comment type="caution">
    <text evidence="12">Lacks conserved residue(s) required for the propagation of feature annotation.</text>
</comment>
<keyword evidence="10 12" id="KW-0630">Potassium</keyword>
<dbReference type="RefSeq" id="WP_004434386.1">
    <property type="nucleotide sequence ID" value="NZ_ADWW01000002.1"/>
</dbReference>
<dbReference type="EC" id="2.7.1.15" evidence="2 12"/>
<comment type="similarity">
    <text evidence="1">Belongs to the carbohydrate kinase pfkB family.</text>
</comment>
<dbReference type="Proteomes" id="UP000027602">
    <property type="component" value="Chromosome"/>
</dbReference>
<sequence length="303" mass="32673">MTRKKITVIGSINMDLVTETRKIPRAGETVLGDSFHTVPGGKGANQAVAAARLGADVTLIGCVGQDAFGEELVKHLSNQGIHMDYVRMVAHQPTGIASIIISDGDNRIIVVPGANNQVSPELVEEHENIIAKSDIVLLQLEIPLKSVEKAIEIAKKHNVKVILNPAPIQALSKELVQKIDYLTPNEHEQQELLISASEWSEQEKKDLMAKCIVTKGSKGVMIFQNGEKEISGYKVEVVDTTGAGDTFNGALAYSLSLGIELEEACRFANAAGALSVTKLGAQGGMPTKQEVEEFLEIQKERKG</sequence>
<evidence type="ECO:0000256" key="2">
    <source>
        <dbReference type="ARBA" id="ARBA00012035"/>
    </source>
</evidence>
<evidence type="ECO:0000256" key="10">
    <source>
        <dbReference type="ARBA" id="ARBA00022958"/>
    </source>
</evidence>
<dbReference type="GO" id="GO:0046872">
    <property type="term" value="F:metal ion binding"/>
    <property type="evidence" value="ECO:0007669"/>
    <property type="project" value="UniProtKB-KW"/>
</dbReference>
<feature type="binding site" evidence="12">
    <location>
        <position position="275"/>
    </location>
    <ligand>
        <name>K(+)</name>
        <dbReference type="ChEBI" id="CHEBI:29103"/>
    </ligand>
</feature>
<evidence type="ECO:0000256" key="7">
    <source>
        <dbReference type="ARBA" id="ARBA00022777"/>
    </source>
</evidence>
<feature type="binding site" evidence="12">
    <location>
        <position position="239"/>
    </location>
    <ligand>
        <name>K(+)</name>
        <dbReference type="ChEBI" id="CHEBI:29103"/>
    </ligand>
</feature>
<dbReference type="GO" id="GO:0019303">
    <property type="term" value="P:D-ribose catabolic process"/>
    <property type="evidence" value="ECO:0007669"/>
    <property type="project" value="UniProtKB-UniRule"/>
</dbReference>
<evidence type="ECO:0000256" key="3">
    <source>
        <dbReference type="ARBA" id="ARBA00016943"/>
    </source>
</evidence>
<dbReference type="CDD" id="cd01174">
    <property type="entry name" value="ribokinase"/>
    <property type="match status" value="1"/>
</dbReference>
<keyword evidence="9 12" id="KW-0460">Magnesium</keyword>
<evidence type="ECO:0000313" key="15">
    <source>
        <dbReference type="Proteomes" id="UP000027602"/>
    </source>
</evidence>
<evidence type="ECO:0000256" key="1">
    <source>
        <dbReference type="ARBA" id="ARBA00005380"/>
    </source>
</evidence>